<evidence type="ECO:0000313" key="6">
    <source>
        <dbReference type="EMBL" id="GEN34212.1"/>
    </source>
</evidence>
<dbReference type="PANTHER" id="PTHR32071:SF57">
    <property type="entry name" value="C4-DICARBOXYLATE TRANSPORT TRANSCRIPTIONAL REGULATORY PROTEIN DCTD"/>
    <property type="match status" value="1"/>
</dbReference>
<dbReference type="CDD" id="cd06357">
    <property type="entry name" value="PBP1_AmiC"/>
    <property type="match status" value="1"/>
</dbReference>
<dbReference type="InterPro" id="IPR025943">
    <property type="entry name" value="Sigma_54_int_dom_ATP-bd_2"/>
</dbReference>
<gene>
    <name evidence="6" type="ORF">ADA01nite_16720</name>
</gene>
<name>A0A511VAF0_9BACL</name>
<reference evidence="6 7" key="1">
    <citation type="submission" date="2019-07" db="EMBL/GenBank/DDBJ databases">
        <title>Whole genome shotgun sequence of Aneurinibacillus danicus NBRC 102444.</title>
        <authorList>
            <person name="Hosoyama A."/>
            <person name="Uohara A."/>
            <person name="Ohji S."/>
            <person name="Ichikawa N."/>
        </authorList>
    </citation>
    <scope>NUCLEOTIDE SEQUENCE [LARGE SCALE GENOMIC DNA]</scope>
    <source>
        <strain evidence="6 7">NBRC 102444</strain>
    </source>
</reference>
<dbReference type="InterPro" id="IPR002197">
    <property type="entry name" value="HTH_Fis"/>
</dbReference>
<dbReference type="PROSITE" id="PS00676">
    <property type="entry name" value="SIGMA54_INTERACT_2"/>
    <property type="match status" value="1"/>
</dbReference>
<dbReference type="GO" id="GO:0006355">
    <property type="term" value="P:regulation of DNA-templated transcription"/>
    <property type="evidence" value="ECO:0007669"/>
    <property type="project" value="InterPro"/>
</dbReference>
<evidence type="ECO:0000256" key="4">
    <source>
        <dbReference type="ARBA" id="ARBA00023163"/>
    </source>
</evidence>
<keyword evidence="2" id="KW-0067">ATP-binding</keyword>
<dbReference type="PROSITE" id="PS00675">
    <property type="entry name" value="SIGMA54_INTERACT_1"/>
    <property type="match status" value="1"/>
</dbReference>
<dbReference type="GO" id="GO:0043565">
    <property type="term" value="F:sequence-specific DNA binding"/>
    <property type="evidence" value="ECO:0007669"/>
    <property type="project" value="InterPro"/>
</dbReference>
<accession>A0A511VAF0</accession>
<sequence>MYKNNLKDIKIGILFSLTGTTGITERGQYQACLLAIKQINDTGGINGKRLVPIVEDIASDPYLAAKKSEKLILSDQVVTLVGLYTSACRKMVIPVLEKYDSLLLYPTQYEGEEQHRNIVYCGSTPNQQLSHFIPWIIENLGKSFYLIGSDYVYPREINRYIRYLLESHNGMIAGENYSSLGNQRYHKYLKEIQQLNPDVIFSTLVGDSAVAFYQQFHQYGLKQPIASSITAETEITAIQTPYARGHYSCFPYFNTIKSKANQEFITQYRRTYGTDNISSAMENAYNSIILLAEALKKSKKMDTDSLRYHLPGLTFEAPQGKIKVDPKNQHLWLHSRIGQVNQHGQFDIIWESEHPIPPIPFLKKNTVVTDRKNILTEEDLQKKLVYFEPLIYELKKATQFLPCSFLLFDYDGFLLDKFCNDTVISPMLVNQINKGENIKNLPKMDNTGVILSFKSQTISFVSGKEHNEDELDDWISIGVPIKGEGIPFHGVLGVFSNHVHLSHTDLLIGYLSQIVKYCVDFSENQKKLEASNRFMQDVSQYIADSLFIIQDQNIIFKNERAHILYNHHRDFIDTIIADALRINEEETTSLLKRGYSGELYEIRIIHSKPYTYLYIKQLSHKSSTISIRNKNKLLTSDLVGANEKFLKVVSLAKSASKTSANVLILGESGTGKELFARAIHNESERHNKPFVAVNCAAISRDLINAELFGYEEGAFTGAKKGGNPGKFEVANGGTLFLDEIGDMPIELQATLLRVLQEKEVIRVGGHKAIPIDVRIIAATNKDLNQEIAYKGSFRSDLFYRLNVFTIELMPLRERTDDIPLLVSHFLKDLSYNSQSATKNLTVEALEVLMNHNWKGNIRELNNVIERAFYIADNSPTITVEHLPQYVLQKITGSTEVEHELSISNALPDNVKQIKQNNKILNRNYLLQELIKRKGNISKTAKELGISRPTLYRKLKEYNINI</sequence>
<protein>
    <recommendedName>
        <fullName evidence="5">Sigma-54 factor interaction domain-containing protein</fullName>
    </recommendedName>
</protein>
<dbReference type="FunFam" id="3.40.50.300:FF:000006">
    <property type="entry name" value="DNA-binding transcriptional regulator NtrC"/>
    <property type="match status" value="1"/>
</dbReference>
<dbReference type="Pfam" id="PF02954">
    <property type="entry name" value="HTH_8"/>
    <property type="match status" value="1"/>
</dbReference>
<dbReference type="PANTHER" id="PTHR32071">
    <property type="entry name" value="TRANSCRIPTIONAL REGULATORY PROTEIN"/>
    <property type="match status" value="1"/>
</dbReference>
<proteinExistence type="predicted"/>
<dbReference type="GO" id="GO:0005524">
    <property type="term" value="F:ATP binding"/>
    <property type="evidence" value="ECO:0007669"/>
    <property type="project" value="UniProtKB-KW"/>
</dbReference>
<dbReference type="Gene3D" id="3.40.50.2300">
    <property type="match status" value="2"/>
</dbReference>
<dbReference type="GO" id="GO:0033218">
    <property type="term" value="F:amide binding"/>
    <property type="evidence" value="ECO:0007669"/>
    <property type="project" value="InterPro"/>
</dbReference>
<dbReference type="InterPro" id="IPR039570">
    <property type="entry name" value="AmiC_PBP1"/>
</dbReference>
<dbReference type="InterPro" id="IPR029016">
    <property type="entry name" value="GAF-like_dom_sf"/>
</dbReference>
<dbReference type="InterPro" id="IPR027417">
    <property type="entry name" value="P-loop_NTPase"/>
</dbReference>
<keyword evidence="4" id="KW-0804">Transcription</keyword>
<evidence type="ECO:0000259" key="5">
    <source>
        <dbReference type="PROSITE" id="PS50045"/>
    </source>
</evidence>
<dbReference type="InterPro" id="IPR009057">
    <property type="entry name" value="Homeodomain-like_sf"/>
</dbReference>
<dbReference type="OrthoDB" id="9783240at2"/>
<keyword evidence="7" id="KW-1185">Reference proteome</keyword>
<dbReference type="Pfam" id="PF00158">
    <property type="entry name" value="Sigma54_activat"/>
    <property type="match status" value="1"/>
</dbReference>
<dbReference type="Gene3D" id="3.40.50.300">
    <property type="entry name" value="P-loop containing nucleotide triphosphate hydrolases"/>
    <property type="match status" value="1"/>
</dbReference>
<evidence type="ECO:0000256" key="3">
    <source>
        <dbReference type="ARBA" id="ARBA00023015"/>
    </source>
</evidence>
<comment type="caution">
    <text evidence="6">The sequence shown here is derived from an EMBL/GenBank/DDBJ whole genome shotgun (WGS) entry which is preliminary data.</text>
</comment>
<dbReference type="InterPro" id="IPR002078">
    <property type="entry name" value="Sigma_54_int"/>
</dbReference>
<dbReference type="RefSeq" id="WP_146809492.1">
    <property type="nucleotide sequence ID" value="NZ_BJXX01000068.1"/>
</dbReference>
<keyword evidence="3" id="KW-0805">Transcription regulation</keyword>
<dbReference type="InterPro" id="IPR058031">
    <property type="entry name" value="AAA_lid_NorR"/>
</dbReference>
<dbReference type="Pfam" id="PF25601">
    <property type="entry name" value="AAA_lid_14"/>
    <property type="match status" value="1"/>
</dbReference>
<evidence type="ECO:0000256" key="1">
    <source>
        <dbReference type="ARBA" id="ARBA00022741"/>
    </source>
</evidence>
<dbReference type="InterPro" id="IPR028082">
    <property type="entry name" value="Peripla_BP_I"/>
</dbReference>
<evidence type="ECO:0000313" key="7">
    <source>
        <dbReference type="Proteomes" id="UP000321157"/>
    </source>
</evidence>
<dbReference type="AlphaFoldDB" id="A0A511VAF0"/>
<dbReference type="SUPFAM" id="SSF52540">
    <property type="entry name" value="P-loop containing nucleoside triphosphate hydrolases"/>
    <property type="match status" value="1"/>
</dbReference>
<dbReference type="PROSITE" id="PS50045">
    <property type="entry name" value="SIGMA54_INTERACT_4"/>
    <property type="match status" value="1"/>
</dbReference>
<evidence type="ECO:0000256" key="2">
    <source>
        <dbReference type="ARBA" id="ARBA00022840"/>
    </source>
</evidence>
<dbReference type="InterPro" id="IPR003593">
    <property type="entry name" value="AAA+_ATPase"/>
</dbReference>
<keyword evidence="1" id="KW-0547">Nucleotide-binding</keyword>
<dbReference type="Gene3D" id="3.30.450.40">
    <property type="match status" value="1"/>
</dbReference>
<feature type="domain" description="Sigma-54 factor interaction" evidence="5">
    <location>
        <begin position="638"/>
        <end position="869"/>
    </location>
</feature>
<dbReference type="EMBL" id="BJXX01000068">
    <property type="protein sequence ID" value="GEN34212.1"/>
    <property type="molecule type" value="Genomic_DNA"/>
</dbReference>
<dbReference type="SUPFAM" id="SSF53822">
    <property type="entry name" value="Periplasmic binding protein-like I"/>
    <property type="match status" value="1"/>
</dbReference>
<dbReference type="Pfam" id="PF13433">
    <property type="entry name" value="Peripla_BP_5"/>
    <property type="match status" value="1"/>
</dbReference>
<organism evidence="6 7">
    <name type="scientific">Aneurinibacillus danicus</name>
    <dbReference type="NCBI Taxonomy" id="267746"/>
    <lineage>
        <taxon>Bacteria</taxon>
        <taxon>Bacillati</taxon>
        <taxon>Bacillota</taxon>
        <taxon>Bacilli</taxon>
        <taxon>Bacillales</taxon>
        <taxon>Paenibacillaceae</taxon>
        <taxon>Aneurinibacillus group</taxon>
        <taxon>Aneurinibacillus</taxon>
    </lineage>
</organism>
<dbReference type="Proteomes" id="UP000321157">
    <property type="component" value="Unassembled WGS sequence"/>
</dbReference>
<dbReference type="InterPro" id="IPR025662">
    <property type="entry name" value="Sigma_54_int_dom_ATP-bd_1"/>
</dbReference>
<dbReference type="Gene3D" id="1.10.8.60">
    <property type="match status" value="1"/>
</dbReference>
<dbReference type="Gene3D" id="1.10.10.60">
    <property type="entry name" value="Homeodomain-like"/>
    <property type="match status" value="1"/>
</dbReference>
<dbReference type="SUPFAM" id="SSF46689">
    <property type="entry name" value="Homeodomain-like"/>
    <property type="match status" value="1"/>
</dbReference>
<dbReference type="SMART" id="SM00382">
    <property type="entry name" value="AAA"/>
    <property type="match status" value="1"/>
</dbReference>
<dbReference type="CDD" id="cd00009">
    <property type="entry name" value="AAA"/>
    <property type="match status" value="1"/>
</dbReference>
<dbReference type="PRINTS" id="PR01590">
    <property type="entry name" value="HTHFIS"/>
</dbReference>